<evidence type="ECO:0000313" key="1">
    <source>
        <dbReference type="EMBL" id="ODV76204.1"/>
    </source>
</evidence>
<dbReference type="Proteomes" id="UP000094389">
    <property type="component" value="Unassembled WGS sequence"/>
</dbReference>
<gene>
    <name evidence="1" type="ORF">CYBJADRAFT_8336</name>
</gene>
<dbReference type="AlphaFoldDB" id="A0A1E4S9N9"/>
<sequence length="102" mass="11154">MYSVGLRDVPSGSYKKREWFSGKIPSCHLGAPGSTPGSRIFFCSPSTHWAVELDVAASTTGSSLGVTINILLTATHLYCGPIQFRTQCEHLKPKVMKYHHSS</sequence>
<evidence type="ECO:0000313" key="2">
    <source>
        <dbReference type="Proteomes" id="UP000094389"/>
    </source>
</evidence>
<proteinExistence type="predicted"/>
<reference evidence="1 2" key="1">
    <citation type="journal article" date="2016" name="Proc. Natl. Acad. Sci. U.S.A.">
        <title>Comparative genomics of biotechnologically important yeasts.</title>
        <authorList>
            <person name="Riley R."/>
            <person name="Haridas S."/>
            <person name="Wolfe K.H."/>
            <person name="Lopes M.R."/>
            <person name="Hittinger C.T."/>
            <person name="Goeker M."/>
            <person name="Salamov A.A."/>
            <person name="Wisecaver J.H."/>
            <person name="Long T.M."/>
            <person name="Calvey C.H."/>
            <person name="Aerts A.L."/>
            <person name="Barry K.W."/>
            <person name="Choi C."/>
            <person name="Clum A."/>
            <person name="Coughlan A.Y."/>
            <person name="Deshpande S."/>
            <person name="Douglass A.P."/>
            <person name="Hanson S.J."/>
            <person name="Klenk H.-P."/>
            <person name="LaButti K.M."/>
            <person name="Lapidus A."/>
            <person name="Lindquist E.A."/>
            <person name="Lipzen A.M."/>
            <person name="Meier-Kolthoff J.P."/>
            <person name="Ohm R.A."/>
            <person name="Otillar R.P."/>
            <person name="Pangilinan J.L."/>
            <person name="Peng Y."/>
            <person name="Rokas A."/>
            <person name="Rosa C.A."/>
            <person name="Scheuner C."/>
            <person name="Sibirny A.A."/>
            <person name="Slot J.C."/>
            <person name="Stielow J.B."/>
            <person name="Sun H."/>
            <person name="Kurtzman C.P."/>
            <person name="Blackwell M."/>
            <person name="Grigoriev I.V."/>
            <person name="Jeffries T.W."/>
        </authorList>
    </citation>
    <scope>NUCLEOTIDE SEQUENCE [LARGE SCALE GENOMIC DNA]</scope>
    <source>
        <strain evidence="2">ATCC 18201 / CBS 1600 / BCRC 20928 / JCM 3617 / NBRC 0987 / NRRL Y-1542</strain>
    </source>
</reference>
<protein>
    <submittedName>
        <fullName evidence="1">Uncharacterized protein</fullName>
    </submittedName>
</protein>
<name>A0A1E4S9N9_CYBJN</name>
<dbReference type="RefSeq" id="XP_020073243.1">
    <property type="nucleotide sequence ID" value="XM_020217959.1"/>
</dbReference>
<dbReference type="GeneID" id="30992355"/>
<keyword evidence="2" id="KW-1185">Reference proteome</keyword>
<accession>A0A1E4S9N9</accession>
<dbReference type="EMBL" id="KV453925">
    <property type="protein sequence ID" value="ODV76204.1"/>
    <property type="molecule type" value="Genomic_DNA"/>
</dbReference>
<organism evidence="1 2">
    <name type="scientific">Cyberlindnera jadinii (strain ATCC 18201 / CBS 1600 / BCRC 20928 / JCM 3617 / NBRC 0987 / NRRL Y-1542)</name>
    <name type="common">Torula yeast</name>
    <name type="synonym">Candida utilis</name>
    <dbReference type="NCBI Taxonomy" id="983966"/>
    <lineage>
        <taxon>Eukaryota</taxon>
        <taxon>Fungi</taxon>
        <taxon>Dikarya</taxon>
        <taxon>Ascomycota</taxon>
        <taxon>Saccharomycotina</taxon>
        <taxon>Saccharomycetes</taxon>
        <taxon>Phaffomycetales</taxon>
        <taxon>Phaffomycetaceae</taxon>
        <taxon>Cyberlindnera</taxon>
    </lineage>
</organism>